<proteinExistence type="predicted"/>
<reference evidence="2 3" key="1">
    <citation type="journal article" date="2009" name="Stand. Genomic Sci.">
        <title>Complete genome sequence of Brachybacterium faecium type strain (Schefferle 6-10).</title>
        <authorList>
            <person name="Lapidus A."/>
            <person name="Pukall R."/>
            <person name="Labuttii K."/>
            <person name="Copeland A."/>
            <person name="Del Rio T.G."/>
            <person name="Nolan M."/>
            <person name="Chen F."/>
            <person name="Lucas S."/>
            <person name="Tice H."/>
            <person name="Cheng J.F."/>
            <person name="Bruce D."/>
            <person name="Goodwin L."/>
            <person name="Pitluck S."/>
            <person name="Rohde M."/>
            <person name="Goker M."/>
            <person name="Pati A."/>
            <person name="Ivanova N."/>
            <person name="Mavrommatis K."/>
            <person name="Chen A."/>
            <person name="Palaniappan K."/>
            <person name="D'haeseleer P."/>
            <person name="Chain P."/>
            <person name="Bristow J."/>
            <person name="Eisen J.A."/>
            <person name="Markowitz V."/>
            <person name="Hugenholtz P."/>
            <person name="Kyrpides N.C."/>
            <person name="Klenk H.P."/>
        </authorList>
    </citation>
    <scope>NUCLEOTIDE SEQUENCE [LARGE SCALE GENOMIC DNA]</scope>
    <source>
        <strain evidence="3">ATCC 43885 / DSM 4810 / JCM 11609 / LMG 19847 / NBRC 14762 / NCIMB 9860 / 6-10</strain>
    </source>
</reference>
<evidence type="ECO:0000313" key="2">
    <source>
        <dbReference type="EMBL" id="ACU84555.1"/>
    </source>
</evidence>
<dbReference type="KEGG" id="bfa:Bfae_06960"/>
<accession>C7MIC9</accession>
<sequence length="61" mass="6206">MGPLPVTLDECADVWDPDLDAVAGSLDVARKAAADAHEVTPDRVAPGSTGKSSGVVPALHR</sequence>
<keyword evidence="3" id="KW-1185">Reference proteome</keyword>
<evidence type="ECO:0000313" key="3">
    <source>
        <dbReference type="Proteomes" id="UP000001919"/>
    </source>
</evidence>
<dbReference type="STRING" id="446465.Bfae_06960"/>
<feature type="region of interest" description="Disordered" evidence="1">
    <location>
        <begin position="35"/>
        <end position="61"/>
    </location>
</feature>
<protein>
    <submittedName>
        <fullName evidence="2">Uncharacterized protein</fullName>
    </submittedName>
</protein>
<dbReference type="PATRIC" id="fig|446465.5.peg.687"/>
<dbReference type="AlphaFoldDB" id="C7MIC9"/>
<dbReference type="Proteomes" id="UP000001919">
    <property type="component" value="Chromosome"/>
</dbReference>
<gene>
    <name evidence="2" type="ordered locus">Bfae_06960</name>
</gene>
<dbReference type="HOGENOM" id="CLU_2913373_0_0_11"/>
<evidence type="ECO:0000256" key="1">
    <source>
        <dbReference type="SAM" id="MobiDB-lite"/>
    </source>
</evidence>
<name>C7MIC9_BRAFD</name>
<dbReference type="EMBL" id="CP001643">
    <property type="protein sequence ID" value="ACU84555.1"/>
    <property type="molecule type" value="Genomic_DNA"/>
</dbReference>
<organism evidence="2 3">
    <name type="scientific">Brachybacterium faecium (strain ATCC 43885 / DSM 4810 / JCM 11609 / LMG 19847 / NBRC 14762 / NCIMB 9860 / 6-10)</name>
    <dbReference type="NCBI Taxonomy" id="446465"/>
    <lineage>
        <taxon>Bacteria</taxon>
        <taxon>Bacillati</taxon>
        <taxon>Actinomycetota</taxon>
        <taxon>Actinomycetes</taxon>
        <taxon>Micrococcales</taxon>
        <taxon>Dermabacteraceae</taxon>
        <taxon>Brachybacterium</taxon>
    </lineage>
</organism>